<comment type="function">
    <text evidence="7">Catalyzes a trans-dehydration via an enolate intermediate.</text>
</comment>
<dbReference type="NCBIfam" id="NF003805">
    <property type="entry name" value="PRK05395.1-2"/>
    <property type="match status" value="1"/>
</dbReference>
<dbReference type="GO" id="GO:0019631">
    <property type="term" value="P:quinate catabolic process"/>
    <property type="evidence" value="ECO:0007669"/>
    <property type="project" value="TreeGrafter"/>
</dbReference>
<dbReference type="NCBIfam" id="TIGR01088">
    <property type="entry name" value="aroQ"/>
    <property type="match status" value="1"/>
</dbReference>
<evidence type="ECO:0000256" key="8">
    <source>
        <dbReference type="PIRSR" id="PIRSR001399-1"/>
    </source>
</evidence>
<feature type="binding site" evidence="7 9">
    <location>
        <position position="115"/>
    </location>
    <ligand>
        <name>substrate</name>
    </ligand>
</feature>
<dbReference type="GO" id="GO:0003855">
    <property type="term" value="F:3-dehydroquinate dehydratase activity"/>
    <property type="evidence" value="ECO:0007669"/>
    <property type="project" value="UniProtKB-UniRule"/>
</dbReference>
<comment type="catalytic activity">
    <reaction evidence="1 7">
        <text>3-dehydroquinate = 3-dehydroshikimate + H2O</text>
        <dbReference type="Rhea" id="RHEA:21096"/>
        <dbReference type="ChEBI" id="CHEBI:15377"/>
        <dbReference type="ChEBI" id="CHEBI:16630"/>
        <dbReference type="ChEBI" id="CHEBI:32364"/>
        <dbReference type="EC" id="4.2.1.10"/>
    </reaction>
</comment>
<evidence type="ECO:0000313" key="11">
    <source>
        <dbReference type="EMBL" id="BBO23097.1"/>
    </source>
</evidence>
<evidence type="ECO:0000256" key="7">
    <source>
        <dbReference type="HAMAP-Rule" id="MF_00169"/>
    </source>
</evidence>
<evidence type="ECO:0000256" key="10">
    <source>
        <dbReference type="PIRSR" id="PIRSR001399-3"/>
    </source>
</evidence>
<keyword evidence="7" id="KW-0057">Aromatic amino acid biosynthesis</keyword>
<dbReference type="PANTHER" id="PTHR21272">
    <property type="entry name" value="CATABOLIC 3-DEHYDROQUINASE"/>
    <property type="match status" value="1"/>
</dbReference>
<evidence type="ECO:0000256" key="4">
    <source>
        <dbReference type="ARBA" id="ARBA00011193"/>
    </source>
</evidence>
<protein>
    <recommendedName>
        <fullName evidence="5 7">3-dehydroquinate dehydratase</fullName>
        <shortName evidence="7">3-dehydroquinase</shortName>
        <ecNumber evidence="5 7">4.2.1.10</ecNumber>
    </recommendedName>
    <alternativeName>
        <fullName evidence="7">Type II DHQase</fullName>
    </alternativeName>
</protein>
<evidence type="ECO:0000256" key="2">
    <source>
        <dbReference type="ARBA" id="ARBA00004902"/>
    </source>
</evidence>
<dbReference type="Gene3D" id="3.40.50.9100">
    <property type="entry name" value="Dehydroquinase, class II"/>
    <property type="match status" value="1"/>
</dbReference>
<dbReference type="AlphaFoldDB" id="A0A809S3D6"/>
<comment type="subunit">
    <text evidence="4 7">Homododecamer.</text>
</comment>
<dbReference type="GO" id="GO:0009073">
    <property type="term" value="P:aromatic amino acid family biosynthetic process"/>
    <property type="evidence" value="ECO:0007669"/>
    <property type="project" value="UniProtKB-KW"/>
</dbReference>
<dbReference type="Pfam" id="PF01220">
    <property type="entry name" value="DHquinase_II"/>
    <property type="match status" value="1"/>
</dbReference>
<dbReference type="PIRSF" id="PIRSF001399">
    <property type="entry name" value="DHquinase_II"/>
    <property type="match status" value="1"/>
</dbReference>
<dbReference type="InterPro" id="IPR001874">
    <property type="entry name" value="DHquinase_II"/>
</dbReference>
<proteinExistence type="inferred from homology"/>
<feature type="site" description="Transition state stabilizer" evidence="7 10">
    <location>
        <position position="22"/>
    </location>
</feature>
<feature type="active site" description="Proton acceptor" evidence="7 8">
    <location>
        <position position="27"/>
    </location>
</feature>
<evidence type="ECO:0000313" key="12">
    <source>
        <dbReference type="Proteomes" id="UP000662873"/>
    </source>
</evidence>
<dbReference type="Proteomes" id="UP000662873">
    <property type="component" value="Chromosome"/>
</dbReference>
<feature type="binding site" evidence="7 9">
    <location>
        <begin position="105"/>
        <end position="106"/>
    </location>
    <ligand>
        <name>substrate</name>
    </ligand>
</feature>
<keyword evidence="6 7" id="KW-0456">Lyase</keyword>
<dbReference type="InterPro" id="IPR036441">
    <property type="entry name" value="DHquinase_II_sf"/>
</dbReference>
<dbReference type="EC" id="4.2.1.10" evidence="5 7"/>
<dbReference type="CDD" id="cd00466">
    <property type="entry name" value="DHQase_II"/>
    <property type="match status" value="1"/>
</dbReference>
<dbReference type="NCBIfam" id="NF003807">
    <property type="entry name" value="PRK05395.1-4"/>
    <property type="match status" value="1"/>
</dbReference>
<dbReference type="NCBIfam" id="NF003806">
    <property type="entry name" value="PRK05395.1-3"/>
    <property type="match status" value="1"/>
</dbReference>
<feature type="binding site" evidence="7 9">
    <location>
        <position position="78"/>
    </location>
    <ligand>
        <name>substrate</name>
    </ligand>
</feature>
<comment type="similarity">
    <text evidence="3 7">Belongs to the type-II 3-dehydroquinase family.</text>
</comment>
<dbReference type="HAMAP" id="MF_00169">
    <property type="entry name" value="AroQ"/>
    <property type="match status" value="1"/>
</dbReference>
<evidence type="ECO:0000256" key="5">
    <source>
        <dbReference type="ARBA" id="ARBA00012060"/>
    </source>
</evidence>
<feature type="binding site" evidence="7 9">
    <location>
        <position position="84"/>
    </location>
    <ligand>
        <name>substrate</name>
    </ligand>
</feature>
<dbReference type="EMBL" id="AP021858">
    <property type="protein sequence ID" value="BBO23097.1"/>
    <property type="molecule type" value="Genomic_DNA"/>
</dbReference>
<name>A0A809S3D6_9BACT</name>
<evidence type="ECO:0000256" key="9">
    <source>
        <dbReference type="PIRSR" id="PIRSR001399-2"/>
    </source>
</evidence>
<dbReference type="InterPro" id="IPR018509">
    <property type="entry name" value="DHquinase_II_CS"/>
</dbReference>
<gene>
    <name evidence="7" type="primary">aroQ</name>
    <name evidence="11" type="ORF">NPRO_06920</name>
</gene>
<accession>A0A809S3D6</accession>
<dbReference type="PANTHER" id="PTHR21272:SF3">
    <property type="entry name" value="CATABOLIC 3-DEHYDROQUINASE"/>
    <property type="match status" value="1"/>
</dbReference>
<evidence type="ECO:0000256" key="3">
    <source>
        <dbReference type="ARBA" id="ARBA00011037"/>
    </source>
</evidence>
<comment type="pathway">
    <text evidence="2 7">Metabolic intermediate biosynthesis; chorismate biosynthesis; chorismate from D-erythrose 4-phosphate and phosphoenolpyruvate: step 3/7.</text>
</comment>
<dbReference type="UniPathway" id="UPA00053">
    <property type="reaction ID" value="UER00086"/>
</dbReference>
<feature type="active site" description="Proton donor" evidence="7 8">
    <location>
        <position position="104"/>
    </location>
</feature>
<evidence type="ECO:0000256" key="1">
    <source>
        <dbReference type="ARBA" id="ARBA00001864"/>
    </source>
</evidence>
<organism evidence="11 12">
    <name type="scientific">Candidatus Nitrosymbiomonas proteolyticus</name>
    <dbReference type="NCBI Taxonomy" id="2608984"/>
    <lineage>
        <taxon>Bacteria</taxon>
        <taxon>Bacillati</taxon>
        <taxon>Armatimonadota</taxon>
        <taxon>Armatimonadota incertae sedis</taxon>
        <taxon>Candidatus Nitrosymbiomonas</taxon>
    </lineage>
</organism>
<dbReference type="SUPFAM" id="SSF52304">
    <property type="entry name" value="Type II 3-dehydroquinate dehydratase"/>
    <property type="match status" value="1"/>
</dbReference>
<reference evidence="11" key="1">
    <citation type="journal article" name="DNA Res.">
        <title>The physiological potential of anammox bacteria as revealed by their core genome structure.</title>
        <authorList>
            <person name="Okubo T."/>
            <person name="Toyoda A."/>
            <person name="Fukuhara K."/>
            <person name="Uchiyama I."/>
            <person name="Harigaya Y."/>
            <person name="Kuroiwa M."/>
            <person name="Suzuki T."/>
            <person name="Murakami Y."/>
            <person name="Suwa Y."/>
            <person name="Takami H."/>
        </authorList>
    </citation>
    <scope>NUCLEOTIDE SEQUENCE</scope>
    <source>
        <strain evidence="11">317325-2</strain>
    </source>
</reference>
<evidence type="ECO:0000256" key="6">
    <source>
        <dbReference type="ARBA" id="ARBA00023239"/>
    </source>
</evidence>
<feature type="binding site" evidence="7 9">
    <location>
        <position position="91"/>
    </location>
    <ligand>
        <name>substrate</name>
    </ligand>
</feature>
<dbReference type="PROSITE" id="PS01029">
    <property type="entry name" value="DEHYDROQUINASE_II"/>
    <property type="match status" value="1"/>
</dbReference>
<dbReference type="GO" id="GO:0008652">
    <property type="term" value="P:amino acid biosynthetic process"/>
    <property type="evidence" value="ECO:0007669"/>
    <property type="project" value="UniProtKB-KW"/>
</dbReference>
<keyword evidence="7" id="KW-0028">Amino-acid biosynthesis</keyword>
<sequence>MAEQSVRVLVLHGPNLNLTGFREPDVYGKKPLDEIDADIQRAAEALKIDVRILQSNSEGILIDTIQEHRKWADAIVINPGALAHYSIALRDALVGVRLPVVEVHLSNVAAREEFRQHSVIAPITVGQIVGLGAFGYELALQAVRKHCDETV</sequence>
<dbReference type="GO" id="GO:0009423">
    <property type="term" value="P:chorismate biosynthetic process"/>
    <property type="evidence" value="ECO:0007669"/>
    <property type="project" value="UniProtKB-UniRule"/>
</dbReference>
<dbReference type="KEGG" id="npy:NPRO_06920"/>